<dbReference type="Proteomes" id="UP000034676">
    <property type="component" value="Unassembled WGS sequence"/>
</dbReference>
<keyword evidence="1" id="KW-0472">Membrane</keyword>
<protein>
    <submittedName>
        <fullName evidence="3">Peptidoglycan-binding LysM</fullName>
    </submittedName>
</protein>
<dbReference type="SUPFAM" id="SSF54106">
    <property type="entry name" value="LysM domain"/>
    <property type="match status" value="2"/>
</dbReference>
<dbReference type="Gene3D" id="3.10.350.10">
    <property type="entry name" value="LysM domain"/>
    <property type="match status" value="2"/>
</dbReference>
<evidence type="ECO:0000313" key="3">
    <source>
        <dbReference type="EMBL" id="KKR91134.1"/>
    </source>
</evidence>
<dbReference type="EMBL" id="LCAO01000021">
    <property type="protein sequence ID" value="KKR91134.1"/>
    <property type="molecule type" value="Genomic_DNA"/>
</dbReference>
<organism evidence="3 4">
    <name type="scientific">Candidatus Woesebacteria bacterium GW2011_GWA1_41_13b</name>
    <dbReference type="NCBI Taxonomy" id="1618555"/>
    <lineage>
        <taxon>Bacteria</taxon>
        <taxon>Candidatus Woeseibacteriota</taxon>
    </lineage>
</organism>
<dbReference type="InterPro" id="IPR036779">
    <property type="entry name" value="LysM_dom_sf"/>
</dbReference>
<dbReference type="PROSITE" id="PS51782">
    <property type="entry name" value="LYSM"/>
    <property type="match status" value="2"/>
</dbReference>
<dbReference type="PANTHER" id="PTHR34700">
    <property type="entry name" value="POTASSIUM BINDING PROTEIN KBP"/>
    <property type="match status" value="1"/>
</dbReference>
<gene>
    <name evidence="3" type="ORF">UU42_C0021G0001</name>
</gene>
<evidence type="ECO:0000259" key="2">
    <source>
        <dbReference type="PROSITE" id="PS51782"/>
    </source>
</evidence>
<dbReference type="CDD" id="cd00118">
    <property type="entry name" value="LysM"/>
    <property type="match status" value="2"/>
</dbReference>
<dbReference type="PANTHER" id="PTHR34700:SF4">
    <property type="entry name" value="PHAGE-LIKE ELEMENT PBSX PROTEIN XKDP"/>
    <property type="match status" value="1"/>
</dbReference>
<name>A0A0G0UQV6_9BACT</name>
<dbReference type="SMART" id="SM00257">
    <property type="entry name" value="LysM"/>
    <property type="match status" value="2"/>
</dbReference>
<comment type="caution">
    <text evidence="3">The sequence shown here is derived from an EMBL/GenBank/DDBJ whole genome shotgun (WGS) entry which is preliminary data.</text>
</comment>
<evidence type="ECO:0000256" key="1">
    <source>
        <dbReference type="SAM" id="Phobius"/>
    </source>
</evidence>
<keyword evidence="1" id="KW-1133">Transmembrane helix</keyword>
<proteinExistence type="predicted"/>
<feature type="domain" description="LysM" evidence="2">
    <location>
        <begin position="111"/>
        <end position="158"/>
    </location>
</feature>
<reference evidence="3 4" key="1">
    <citation type="journal article" date="2015" name="Nature">
        <title>rRNA introns, odd ribosomes, and small enigmatic genomes across a large radiation of phyla.</title>
        <authorList>
            <person name="Brown C.T."/>
            <person name="Hug L.A."/>
            <person name="Thomas B.C."/>
            <person name="Sharon I."/>
            <person name="Castelle C.J."/>
            <person name="Singh A."/>
            <person name="Wilkins M.J."/>
            <person name="Williams K.H."/>
            <person name="Banfield J.F."/>
        </authorList>
    </citation>
    <scope>NUCLEOTIDE SEQUENCE [LARGE SCALE GENOMIC DNA]</scope>
</reference>
<feature type="domain" description="LysM" evidence="2">
    <location>
        <begin position="48"/>
        <end position="98"/>
    </location>
</feature>
<feature type="non-terminal residue" evidence="3">
    <location>
        <position position="1"/>
    </location>
</feature>
<dbReference type="AlphaFoldDB" id="A0A0G0UQV6"/>
<keyword evidence="1" id="KW-0812">Transmembrane</keyword>
<dbReference type="InterPro" id="IPR018392">
    <property type="entry name" value="LysM"/>
</dbReference>
<dbReference type="Pfam" id="PF01476">
    <property type="entry name" value="LysM"/>
    <property type="match status" value="2"/>
</dbReference>
<evidence type="ECO:0000313" key="4">
    <source>
        <dbReference type="Proteomes" id="UP000034676"/>
    </source>
</evidence>
<accession>A0A0G0UQV6</accession>
<sequence length="161" mass="17461">EQNISMALGVIVVILVVGLLVSYFKSVNKKGEVTSTSTTKVEEPVAGNEYTVLSGDSLWTISEKAYGTGYNWTDIYAANKAVLDAHPNLLYVGTKLALPTKVDPKEVKEPVSYTVAAGDNLWNISVKTCNDGYSWVKTANENKLANPNLLYVGQVLKISCN</sequence>
<feature type="transmembrane region" description="Helical" evidence="1">
    <location>
        <begin position="6"/>
        <end position="24"/>
    </location>
</feature>
<dbReference type="InterPro" id="IPR052196">
    <property type="entry name" value="Bact_Kbp"/>
</dbReference>